<dbReference type="Gene3D" id="1.10.630.10">
    <property type="entry name" value="Cytochrome P450"/>
    <property type="match status" value="1"/>
</dbReference>
<dbReference type="PROSITE" id="PS00086">
    <property type="entry name" value="CYTOCHROME_P450"/>
    <property type="match status" value="1"/>
</dbReference>
<dbReference type="Proteomes" id="UP000439903">
    <property type="component" value="Unassembled WGS sequence"/>
</dbReference>
<evidence type="ECO:0000256" key="7">
    <source>
        <dbReference type="RuleBase" id="RU000461"/>
    </source>
</evidence>
<evidence type="ECO:0000313" key="10">
    <source>
        <dbReference type="Proteomes" id="UP000439903"/>
    </source>
</evidence>
<evidence type="ECO:0000256" key="5">
    <source>
        <dbReference type="ARBA" id="ARBA00023033"/>
    </source>
</evidence>
<gene>
    <name evidence="9" type="ORF">F8M41_018065</name>
</gene>
<keyword evidence="7" id="KW-0560">Oxidoreductase</keyword>
<dbReference type="EMBL" id="WTPW01000429">
    <property type="protein sequence ID" value="KAF0512132.1"/>
    <property type="molecule type" value="Genomic_DNA"/>
</dbReference>
<proteinExistence type="inferred from homology"/>
<dbReference type="InterPro" id="IPR017972">
    <property type="entry name" value="Cyt_P450_CS"/>
</dbReference>
<evidence type="ECO:0000256" key="6">
    <source>
        <dbReference type="PIRSR" id="PIRSR602403-1"/>
    </source>
</evidence>
<dbReference type="GO" id="GO:0004497">
    <property type="term" value="F:monooxygenase activity"/>
    <property type="evidence" value="ECO:0007669"/>
    <property type="project" value="UniProtKB-KW"/>
</dbReference>
<dbReference type="GO" id="GO:0005506">
    <property type="term" value="F:iron ion binding"/>
    <property type="evidence" value="ECO:0007669"/>
    <property type="project" value="InterPro"/>
</dbReference>
<keyword evidence="5 7" id="KW-0503">Monooxygenase</keyword>
<keyword evidence="3 6" id="KW-0479">Metal-binding</keyword>
<comment type="similarity">
    <text evidence="2 7">Belongs to the cytochrome P450 family.</text>
</comment>
<evidence type="ECO:0000256" key="8">
    <source>
        <dbReference type="SAM" id="Phobius"/>
    </source>
</evidence>
<keyword evidence="8" id="KW-1133">Transmembrane helix</keyword>
<dbReference type="GO" id="GO:0016705">
    <property type="term" value="F:oxidoreductase activity, acting on paired donors, with incorporation or reduction of molecular oxygen"/>
    <property type="evidence" value="ECO:0007669"/>
    <property type="project" value="InterPro"/>
</dbReference>
<keyword evidence="8" id="KW-0812">Transmembrane</keyword>
<dbReference type="InterPro" id="IPR036396">
    <property type="entry name" value="Cyt_P450_sf"/>
</dbReference>
<evidence type="ECO:0000256" key="1">
    <source>
        <dbReference type="ARBA" id="ARBA00001971"/>
    </source>
</evidence>
<reference evidence="9 10" key="1">
    <citation type="journal article" date="2019" name="Environ. Microbiol.">
        <title>At the nexus of three kingdoms: the genome of the mycorrhizal fungus Gigaspora margarita provides insights into plant, endobacterial and fungal interactions.</title>
        <authorList>
            <person name="Venice F."/>
            <person name="Ghignone S."/>
            <person name="Salvioli di Fossalunga A."/>
            <person name="Amselem J."/>
            <person name="Novero M."/>
            <person name="Xianan X."/>
            <person name="Sedzielewska Toro K."/>
            <person name="Morin E."/>
            <person name="Lipzen A."/>
            <person name="Grigoriev I.V."/>
            <person name="Henrissat B."/>
            <person name="Martin F.M."/>
            <person name="Bonfante P."/>
        </authorList>
    </citation>
    <scope>NUCLEOTIDE SEQUENCE [LARGE SCALE GENOMIC DNA]</scope>
    <source>
        <strain evidence="9 10">BEG34</strain>
    </source>
</reference>
<evidence type="ECO:0000256" key="4">
    <source>
        <dbReference type="ARBA" id="ARBA00023004"/>
    </source>
</evidence>
<dbReference type="SUPFAM" id="SSF48264">
    <property type="entry name" value="Cytochrome P450"/>
    <property type="match status" value="1"/>
</dbReference>
<dbReference type="CDD" id="cd11041">
    <property type="entry name" value="CYP503A1-like"/>
    <property type="match status" value="1"/>
</dbReference>
<dbReference type="PRINTS" id="PR00465">
    <property type="entry name" value="EP450IV"/>
</dbReference>
<dbReference type="GO" id="GO:0020037">
    <property type="term" value="F:heme binding"/>
    <property type="evidence" value="ECO:0007669"/>
    <property type="project" value="InterPro"/>
</dbReference>
<evidence type="ECO:0000313" key="9">
    <source>
        <dbReference type="EMBL" id="KAF0512132.1"/>
    </source>
</evidence>
<dbReference type="OrthoDB" id="1844152at2759"/>
<dbReference type="InterPro" id="IPR001128">
    <property type="entry name" value="Cyt_P450"/>
</dbReference>
<organism evidence="9 10">
    <name type="scientific">Gigaspora margarita</name>
    <dbReference type="NCBI Taxonomy" id="4874"/>
    <lineage>
        <taxon>Eukaryota</taxon>
        <taxon>Fungi</taxon>
        <taxon>Fungi incertae sedis</taxon>
        <taxon>Mucoromycota</taxon>
        <taxon>Glomeromycotina</taxon>
        <taxon>Glomeromycetes</taxon>
        <taxon>Diversisporales</taxon>
        <taxon>Gigasporaceae</taxon>
        <taxon>Gigaspora</taxon>
    </lineage>
</organism>
<dbReference type="PANTHER" id="PTHR46206:SF1">
    <property type="entry name" value="P450, PUTATIVE (EUROFUNG)-RELATED"/>
    <property type="match status" value="1"/>
</dbReference>
<dbReference type="AlphaFoldDB" id="A0A8H4ELH8"/>
<comment type="caution">
    <text evidence="9">The sequence shown here is derived from an EMBL/GenBank/DDBJ whole genome shotgun (WGS) entry which is preliminary data.</text>
</comment>
<dbReference type="Pfam" id="PF00067">
    <property type="entry name" value="p450"/>
    <property type="match status" value="1"/>
</dbReference>
<keyword evidence="6 7" id="KW-0349">Heme</keyword>
<keyword evidence="8" id="KW-0472">Membrane</keyword>
<comment type="cofactor">
    <cofactor evidence="1 6">
        <name>heme</name>
        <dbReference type="ChEBI" id="CHEBI:30413"/>
    </cofactor>
</comment>
<evidence type="ECO:0000256" key="2">
    <source>
        <dbReference type="ARBA" id="ARBA00010617"/>
    </source>
</evidence>
<keyword evidence="4 6" id="KW-0408">Iron</keyword>
<evidence type="ECO:0000256" key="3">
    <source>
        <dbReference type="ARBA" id="ARBA00022723"/>
    </source>
</evidence>
<protein>
    <submittedName>
        <fullName evidence="9">Cytochrome P450</fullName>
    </submittedName>
</protein>
<dbReference type="InterPro" id="IPR002403">
    <property type="entry name" value="Cyt_P450_E_grp-IV"/>
</dbReference>
<feature type="transmembrane region" description="Helical" evidence="8">
    <location>
        <begin position="12"/>
        <end position="30"/>
    </location>
</feature>
<dbReference type="PANTHER" id="PTHR46206">
    <property type="entry name" value="CYTOCHROME P450"/>
    <property type="match status" value="1"/>
</dbReference>
<accession>A0A8H4ELH8</accession>
<keyword evidence="10" id="KW-1185">Reference proteome</keyword>
<sequence>MEKLIEILLGDIYIQSFIIGLIIAAFLSKLSRRTNLNEPPLVYYRFPVIGHTWSYLKDCDKLILESREKYGETFSLYVFGQIMTIVGKETTHEILRKDQDFSFREGFRMQIPMHLIFGHPRLVEENVKIVRDFVVGKLKHLISRLQKNIINAIDLHIGECVEPKVIRYPRKTLVDIIAIPVANIIVGEECYNNEDMLETFKTLTFSLIKLFRIPPILSFIHPWLHQQIITIPLRFGWNPISKHRKVILNCIKPVIEKRLNDKKRLGDAWVAPLDALQCYLNDPNVAPDFNPNNINYDYIADGIGRLIFASIATTSNGATRVLYDLVERKQQYWQELYQEAQEINKQCNGNELTSDDIARMVKLDSFVKESLRFTSPIVALPHKCISKSYYTFANGYQVPSGRIVSLNFRDTNNDEELQGKNPTEFYAYRHLERNSPATKLERNFLTFGGGKHACPGRALAINEIKMFVHKVLLKYDVRTDNKEIEAKKRYLGPFPVPVNVGLVFENR</sequence>
<name>A0A8H4ELH8_GIGMA</name>
<feature type="binding site" description="axial binding residue" evidence="6">
    <location>
        <position position="454"/>
    </location>
    <ligand>
        <name>heme</name>
        <dbReference type="ChEBI" id="CHEBI:30413"/>
    </ligand>
    <ligandPart>
        <name>Fe</name>
        <dbReference type="ChEBI" id="CHEBI:18248"/>
    </ligandPart>
</feature>